<feature type="coiled-coil region" evidence="1">
    <location>
        <begin position="81"/>
        <end position="115"/>
    </location>
</feature>
<dbReference type="Pfam" id="PF12850">
    <property type="entry name" value="Metallophos_2"/>
    <property type="match status" value="1"/>
</dbReference>
<keyword evidence="1" id="KW-0175">Coiled coil</keyword>
<gene>
    <name evidence="3" type="ORF">LDL_066</name>
</gene>
<dbReference type="GeneID" id="23681269"/>
<dbReference type="InterPro" id="IPR029052">
    <property type="entry name" value="Metallo-depent_PP-like"/>
</dbReference>
<dbReference type="EMBL" id="KM514685">
    <property type="protein sequence ID" value="AIS73924.1"/>
    <property type="molecule type" value="Genomic_DNA"/>
</dbReference>
<reference evidence="3 4" key="1">
    <citation type="journal article" date="2014" name="Appl. Environ. Microbiol.">
        <title>Genome and proteome analysis of bacteriophage Ldl1 reveals the existence of a novel phage group infecting Lactobacillus delbrueckii subsp. Lactis.</title>
        <authorList>
            <person name="Casey E."/>
            <person name="Mahony J."/>
            <person name="Neve H."/>
            <person name="Noben J.P."/>
            <person name="Bello F.D."/>
            <person name="van Sinderen D."/>
        </authorList>
    </citation>
    <scope>NUCLEOTIDE SEQUENCE [LARGE SCALE GENOMIC DNA]</scope>
    <source>
        <strain evidence="3">Ldl1</strain>
    </source>
</reference>
<dbReference type="SUPFAM" id="SSF56300">
    <property type="entry name" value="Metallo-dependent phosphatases"/>
    <property type="match status" value="1"/>
</dbReference>
<organism evidence="3 4">
    <name type="scientific">Lactobacillus phage Ldl1</name>
    <dbReference type="NCBI Taxonomy" id="1552735"/>
    <lineage>
        <taxon>Viruses</taxon>
        <taxon>Duplodnaviria</taxon>
        <taxon>Heunggongvirae</taxon>
        <taxon>Uroviricota</taxon>
        <taxon>Caudoviricetes</taxon>
        <taxon>Tybeckvirinae</taxon>
        <taxon>Lidleunavirus</taxon>
        <taxon>Lidleunavirus Ldl1</taxon>
    </lineage>
</organism>
<feature type="domain" description="Calcineurin-like phosphoesterase" evidence="2">
    <location>
        <begin position="270"/>
        <end position="390"/>
    </location>
</feature>
<evidence type="ECO:0000313" key="4">
    <source>
        <dbReference type="Proteomes" id="UP000030928"/>
    </source>
</evidence>
<dbReference type="RefSeq" id="YP_009126508.1">
    <property type="nucleotide sequence ID" value="NC_026609.1"/>
</dbReference>
<accession>A0A0A7DN05</accession>
<dbReference type="OrthoDB" id="2564at10239"/>
<name>A0A0A7DN05_9CAUD</name>
<dbReference type="InterPro" id="IPR024654">
    <property type="entry name" value="Calcineurin-like_PHP_lpxH"/>
</dbReference>
<dbReference type="KEGG" id="vg:23681269"/>
<protein>
    <submittedName>
        <fullName evidence="3">DNA polymerase</fullName>
    </submittedName>
</protein>
<dbReference type="Gene3D" id="3.60.21.10">
    <property type="match status" value="1"/>
</dbReference>
<evidence type="ECO:0000256" key="1">
    <source>
        <dbReference type="SAM" id="Coils"/>
    </source>
</evidence>
<sequence length="422" mass="48673">MTRYQDNEGKSHEVSEECLARAVLYKIEIQKDQGKANWKKIVKMLKADGFKDVVQSEGFRQAVKNYQRKTGKLPRREDFEQSSLTLRLGELSQAKRELQNERREFNKLKRELLDESLFRKELEKGMREAINNFEANWYIHQQNGFNDSEGLKVVKNKQNSDDNNDALVVSLSDWHIGCKFKTNYNEFNFDIVTSLVTEYLNKIEELIDGLGIKNVLLLNLGDTIEHVYMRNFSQSFEAEFDFSTQQAKAIELVSRFIKQLCLDYPQIQFAYSAVSGNHDRMNSNKKEVIYGDSFQTILNLFLKNLPLKNFEVIEQDSPVKGSINFNGVNIAFEHGDKLNLNNRNILATVSQRDGKIYDALLVGHLHHYQVIENNGLFVMSGSLKGKDTYSESLNLKADRSQACLLIRNKKITPLMIRLGDNC</sequence>
<evidence type="ECO:0000313" key="3">
    <source>
        <dbReference type="EMBL" id="AIS73924.1"/>
    </source>
</evidence>
<keyword evidence="4" id="KW-1185">Reference proteome</keyword>
<dbReference type="Proteomes" id="UP000030928">
    <property type="component" value="Segment"/>
</dbReference>
<proteinExistence type="predicted"/>
<evidence type="ECO:0000259" key="2">
    <source>
        <dbReference type="Pfam" id="PF12850"/>
    </source>
</evidence>